<dbReference type="PANTHER" id="PTHR37423">
    <property type="entry name" value="SOLUBLE LYTIC MUREIN TRANSGLYCOSYLASE-RELATED"/>
    <property type="match status" value="1"/>
</dbReference>
<dbReference type="Gene3D" id="1.25.20.10">
    <property type="entry name" value="Bacterial muramidases"/>
    <property type="match status" value="1"/>
</dbReference>
<dbReference type="GO" id="GO:0008933">
    <property type="term" value="F:peptidoglycan lytic transglycosylase activity"/>
    <property type="evidence" value="ECO:0007669"/>
    <property type="project" value="InterPro"/>
</dbReference>
<dbReference type="GO" id="GO:0016020">
    <property type="term" value="C:membrane"/>
    <property type="evidence" value="ECO:0007669"/>
    <property type="project" value="InterPro"/>
</dbReference>
<comment type="similarity">
    <text evidence="2">Belongs to the virb1 family.</text>
</comment>
<dbReference type="GO" id="GO:0004553">
    <property type="term" value="F:hydrolase activity, hydrolyzing O-glycosyl compounds"/>
    <property type="evidence" value="ECO:0007669"/>
    <property type="project" value="InterPro"/>
</dbReference>
<dbReference type="GO" id="GO:0042597">
    <property type="term" value="C:periplasmic space"/>
    <property type="evidence" value="ECO:0007669"/>
    <property type="project" value="InterPro"/>
</dbReference>
<accession>A0A086YB46</accession>
<name>A0A086YB46_9RHOB</name>
<dbReference type="SUPFAM" id="SSF53955">
    <property type="entry name" value="Lysozyme-like"/>
    <property type="match status" value="1"/>
</dbReference>
<dbReference type="Gene3D" id="1.10.530.10">
    <property type="match status" value="1"/>
</dbReference>
<dbReference type="Pfam" id="PF01464">
    <property type="entry name" value="SLT"/>
    <property type="match status" value="1"/>
</dbReference>
<dbReference type="EMBL" id="JGYG01000002">
    <property type="protein sequence ID" value="KFI31496.1"/>
    <property type="molecule type" value="Genomic_DNA"/>
</dbReference>
<keyword evidence="5" id="KW-1185">Reference proteome</keyword>
<keyword evidence="3" id="KW-0732">Signal</keyword>
<dbReference type="InterPro" id="IPR008258">
    <property type="entry name" value="Transglycosylase_SLT_dom_1"/>
</dbReference>
<comment type="caution">
    <text evidence="4">The sequence shown here is derived from an EMBL/GenBank/DDBJ whole genome shotgun (WGS) entry which is preliminary data.</text>
</comment>
<sequence length="651" mass="70688">MSRLVPAFAAAFLLASFAAPFAQAAAEQRPANRLAAALEAAGRQDWDSAQASARTGGPVAADIIEWLRLRQGEGSFGAYTAFVARHGDWPGIDLVRRRGEAAIPPGADPDRVIGFFGAQRPLTGQGALALGAALKAKGQPDKAAAVVTRAWRELPLTESEQAALISAWPALLAKHHVERLDNMLWRERFTDAERMLPLVNGSWQALARARIALRRDLPGVDGFINAVPDRAQSDPGLAWERFAWRMRKSRYEEAALYLDGLDRSPASLGRPEIWAERRALLARREMRLGDTKLAYRLASQHGLSKGADYADLEWLAGYIALQRLNNPRQAMAHFRNVRTAVNSPISLGRAAYWEGRAAEAAGDRKAAGAAYALAAEFQTGFYGQLAAERIGQPMKTDLAGTAKVPDWRSAPFTRDSRFQAAGLLQAAGARDQAKRFYIALAGSLDATGLAQLGEAALAKGEPNIALLVAKEAASRSIVLPRAYFPTMELARLDLPVERALALSIARRESEFDAGVVSSAGARGLMQVMPGTAEQMSRKLGVAFAPQKLTSDWTYNARMGAAYLAHLKEEFGGSVALLAAGYNAGPGRVREWIATYGDPRSREVDVVDWIESIPLTETRNYVMRVAEALPIYRARLAGKTVELRPTADLKSR</sequence>
<dbReference type="RefSeq" id="WP_035708151.1">
    <property type="nucleotide sequence ID" value="NZ_CP035510.1"/>
</dbReference>
<evidence type="ECO:0000256" key="2">
    <source>
        <dbReference type="ARBA" id="ARBA00009387"/>
    </source>
</evidence>
<dbReference type="OrthoDB" id="9815002at2"/>
<dbReference type="PANTHER" id="PTHR37423:SF2">
    <property type="entry name" value="MEMBRANE-BOUND LYTIC MUREIN TRANSGLYCOSYLASE C"/>
    <property type="match status" value="1"/>
</dbReference>
<dbReference type="eggNOG" id="COG0741">
    <property type="taxonomic scope" value="Bacteria"/>
</dbReference>
<dbReference type="CDD" id="cd13401">
    <property type="entry name" value="Slt70-like"/>
    <property type="match status" value="1"/>
</dbReference>
<dbReference type="InterPro" id="IPR000189">
    <property type="entry name" value="Transglyc_AS"/>
</dbReference>
<dbReference type="STRING" id="195105.CN97_10880"/>
<dbReference type="GO" id="GO:0000270">
    <property type="term" value="P:peptidoglycan metabolic process"/>
    <property type="evidence" value="ECO:0007669"/>
    <property type="project" value="InterPro"/>
</dbReference>
<dbReference type="Proteomes" id="UP000028826">
    <property type="component" value="Unassembled WGS sequence"/>
</dbReference>
<dbReference type="InterPro" id="IPR023346">
    <property type="entry name" value="Lysozyme-like_dom_sf"/>
</dbReference>
<evidence type="ECO:0000313" key="4">
    <source>
        <dbReference type="EMBL" id="KFI31496.1"/>
    </source>
</evidence>
<dbReference type="SUPFAM" id="SSF48435">
    <property type="entry name" value="Bacterial muramidases"/>
    <property type="match status" value="1"/>
</dbReference>
<gene>
    <name evidence="4" type="ORF">CN97_10880</name>
</gene>
<proteinExistence type="inferred from homology"/>
<dbReference type="AlphaFoldDB" id="A0A086YB46"/>
<evidence type="ECO:0000256" key="3">
    <source>
        <dbReference type="ARBA" id="ARBA00022729"/>
    </source>
</evidence>
<protein>
    <submittedName>
        <fullName evidence="4">Lytic transglycosylase</fullName>
    </submittedName>
</protein>
<reference evidence="4 5" key="1">
    <citation type="submission" date="2014-03" db="EMBL/GenBank/DDBJ databases">
        <title>Genome of Haematobacter massiliensis CCUG 47968.</title>
        <authorList>
            <person name="Wang D."/>
            <person name="Wang G."/>
        </authorList>
    </citation>
    <scope>NUCLEOTIDE SEQUENCE [LARGE SCALE GENOMIC DNA]</scope>
    <source>
        <strain evidence="4 5">CCUG 47968</strain>
    </source>
</reference>
<evidence type="ECO:0000313" key="5">
    <source>
        <dbReference type="Proteomes" id="UP000028826"/>
    </source>
</evidence>
<dbReference type="InterPro" id="IPR008939">
    <property type="entry name" value="Lytic_TGlycosylase_superhlx_U"/>
</dbReference>
<dbReference type="PROSITE" id="PS00922">
    <property type="entry name" value="TRANSGLYCOSYLASE"/>
    <property type="match status" value="1"/>
</dbReference>
<evidence type="ECO:0000256" key="1">
    <source>
        <dbReference type="ARBA" id="ARBA00007734"/>
    </source>
</evidence>
<comment type="similarity">
    <text evidence="1">Belongs to the transglycosylase Slt family.</text>
</comment>
<organism evidence="4 5">
    <name type="scientific">Haematobacter massiliensis</name>
    <dbReference type="NCBI Taxonomy" id="195105"/>
    <lineage>
        <taxon>Bacteria</taxon>
        <taxon>Pseudomonadati</taxon>
        <taxon>Pseudomonadota</taxon>
        <taxon>Alphaproteobacteria</taxon>
        <taxon>Rhodobacterales</taxon>
        <taxon>Paracoccaceae</taxon>
        <taxon>Haematobacter</taxon>
    </lineage>
</organism>